<evidence type="ECO:0000256" key="1">
    <source>
        <dbReference type="ARBA" id="ARBA00001353"/>
    </source>
</evidence>
<dbReference type="SUPFAM" id="SSF55620">
    <property type="entry name" value="Tetrahydrobiopterin biosynthesis enzymes-like"/>
    <property type="match status" value="1"/>
</dbReference>
<sequence>MDRILLQGMRFHGYHGVLPEERERGQTFEVDLELELDLTWPRASDRIEETVDYRLLYDMVREIMEGPPVHLLEHLAERILRTVRDRVERTTFRRPVTHVRVRVRKPEAPVGGPLAFAQVELSD</sequence>
<evidence type="ECO:0000256" key="5">
    <source>
        <dbReference type="ARBA" id="ARBA00023239"/>
    </source>
</evidence>
<dbReference type="EC" id="4.1.2.25" evidence="6"/>
<dbReference type="UniPathway" id="UPA00077">
    <property type="reaction ID" value="UER00154"/>
</dbReference>
<organism evidence="8 9">
    <name type="scientific">Limnochorda pilosa</name>
    <dbReference type="NCBI Taxonomy" id="1555112"/>
    <lineage>
        <taxon>Bacteria</taxon>
        <taxon>Bacillati</taxon>
        <taxon>Bacillota</taxon>
        <taxon>Limnochordia</taxon>
        <taxon>Limnochordales</taxon>
        <taxon>Limnochordaceae</taxon>
        <taxon>Limnochorda</taxon>
    </lineage>
</organism>
<dbReference type="AlphaFoldDB" id="A0A0K2SQR0"/>
<reference evidence="9" key="1">
    <citation type="submission" date="2015-07" db="EMBL/GenBank/DDBJ databases">
        <title>Complete genome sequence and phylogenetic analysis of Limnochorda pilosa.</title>
        <authorList>
            <person name="Watanabe M."/>
            <person name="Kojima H."/>
            <person name="Fukui M."/>
        </authorList>
    </citation>
    <scope>NUCLEOTIDE SEQUENCE [LARGE SCALE GENOMIC DNA]</scope>
    <source>
        <strain evidence="9">HC45</strain>
    </source>
</reference>
<dbReference type="GO" id="GO:0005737">
    <property type="term" value="C:cytoplasm"/>
    <property type="evidence" value="ECO:0007669"/>
    <property type="project" value="TreeGrafter"/>
</dbReference>
<comment type="function">
    <text evidence="6">Catalyzes the conversion of 7,8-dihydroneopterin to 6-hydroxymethyl-7,8-dihydropterin.</text>
</comment>
<dbReference type="PATRIC" id="fig|1555112.3.peg.3568"/>
<name>A0A0K2SQR0_LIMPI</name>
<dbReference type="Pfam" id="PF02152">
    <property type="entry name" value="FolB"/>
    <property type="match status" value="1"/>
</dbReference>
<dbReference type="PANTHER" id="PTHR42844">
    <property type="entry name" value="DIHYDRONEOPTERIN ALDOLASE 1-RELATED"/>
    <property type="match status" value="1"/>
</dbReference>
<dbReference type="InterPro" id="IPR006156">
    <property type="entry name" value="Dihydroneopterin_aldolase"/>
</dbReference>
<accession>A0A0K2SQR0</accession>
<dbReference type="Proteomes" id="UP000065807">
    <property type="component" value="Chromosome"/>
</dbReference>
<dbReference type="SMART" id="SM00905">
    <property type="entry name" value="FolB"/>
    <property type="match status" value="1"/>
</dbReference>
<dbReference type="OrthoDB" id="9808041at2"/>
<evidence type="ECO:0000256" key="2">
    <source>
        <dbReference type="ARBA" id="ARBA00005013"/>
    </source>
</evidence>
<comment type="catalytic activity">
    <reaction evidence="1 6">
        <text>7,8-dihydroneopterin = 6-hydroxymethyl-7,8-dihydropterin + glycolaldehyde</text>
        <dbReference type="Rhea" id="RHEA:10540"/>
        <dbReference type="ChEBI" id="CHEBI:17001"/>
        <dbReference type="ChEBI" id="CHEBI:17071"/>
        <dbReference type="ChEBI" id="CHEBI:44841"/>
        <dbReference type="EC" id="4.1.2.25"/>
    </reaction>
</comment>
<dbReference type="STRING" id="1555112.LIP_3530"/>
<dbReference type="GO" id="GO:0046654">
    <property type="term" value="P:tetrahydrofolate biosynthetic process"/>
    <property type="evidence" value="ECO:0007669"/>
    <property type="project" value="UniProtKB-UniRule"/>
</dbReference>
<dbReference type="EMBL" id="AP014924">
    <property type="protein sequence ID" value="BAS29342.1"/>
    <property type="molecule type" value="Genomic_DNA"/>
</dbReference>
<keyword evidence="4 6" id="KW-0289">Folate biosynthesis</keyword>
<dbReference type="Gene3D" id="3.30.1130.10">
    <property type="match status" value="1"/>
</dbReference>
<evidence type="ECO:0000256" key="6">
    <source>
        <dbReference type="RuleBase" id="RU362079"/>
    </source>
</evidence>
<evidence type="ECO:0000313" key="8">
    <source>
        <dbReference type="EMBL" id="BAS29342.1"/>
    </source>
</evidence>
<evidence type="ECO:0000313" key="9">
    <source>
        <dbReference type="Proteomes" id="UP000065807"/>
    </source>
</evidence>
<dbReference type="InterPro" id="IPR006157">
    <property type="entry name" value="FolB_dom"/>
</dbReference>
<dbReference type="CDD" id="cd00534">
    <property type="entry name" value="DHNA_DHNTPE"/>
    <property type="match status" value="1"/>
</dbReference>
<reference evidence="9" key="2">
    <citation type="journal article" date="2016" name="Int. J. Syst. Evol. Microbiol.">
        <title>Complete genome sequence and cell structure of Limnochorda pilosa, a Gram-negative spore-former within the phylum Firmicutes.</title>
        <authorList>
            <person name="Watanabe M."/>
            <person name="Kojima H."/>
            <person name="Fukui M."/>
        </authorList>
    </citation>
    <scope>NUCLEOTIDE SEQUENCE [LARGE SCALE GENOMIC DNA]</scope>
    <source>
        <strain evidence="9">HC45</strain>
    </source>
</reference>
<evidence type="ECO:0000259" key="7">
    <source>
        <dbReference type="SMART" id="SM00905"/>
    </source>
</evidence>
<feature type="domain" description="Dihydroneopterin aldolase/epimerase" evidence="7">
    <location>
        <begin position="4"/>
        <end position="123"/>
    </location>
</feature>
<evidence type="ECO:0000256" key="4">
    <source>
        <dbReference type="ARBA" id="ARBA00022909"/>
    </source>
</evidence>
<comment type="pathway">
    <text evidence="2 6">Cofactor biosynthesis; tetrahydrofolate biosynthesis; 2-amino-4-hydroxy-6-hydroxymethyl-7,8-dihydropteridine diphosphate from 7,8-dihydroneopterin triphosphate: step 3/4.</text>
</comment>
<dbReference type="NCBIfam" id="TIGR00526">
    <property type="entry name" value="folB_dom"/>
    <property type="match status" value="1"/>
</dbReference>
<dbReference type="NCBIfam" id="TIGR00525">
    <property type="entry name" value="folB"/>
    <property type="match status" value="1"/>
</dbReference>
<dbReference type="GO" id="GO:0004150">
    <property type="term" value="F:dihydroneopterin aldolase activity"/>
    <property type="evidence" value="ECO:0007669"/>
    <property type="project" value="UniProtKB-UniRule"/>
</dbReference>
<dbReference type="RefSeq" id="WP_068140936.1">
    <property type="nucleotide sequence ID" value="NZ_AP014924.1"/>
</dbReference>
<gene>
    <name evidence="8" type="ORF">LIP_3530</name>
</gene>
<dbReference type="GO" id="GO:0046656">
    <property type="term" value="P:folic acid biosynthetic process"/>
    <property type="evidence" value="ECO:0007669"/>
    <property type="project" value="UniProtKB-UniRule"/>
</dbReference>
<keyword evidence="5 6" id="KW-0456">Lyase</keyword>
<keyword evidence="9" id="KW-1185">Reference proteome</keyword>
<evidence type="ECO:0000256" key="3">
    <source>
        <dbReference type="ARBA" id="ARBA00005708"/>
    </source>
</evidence>
<dbReference type="InterPro" id="IPR043133">
    <property type="entry name" value="GTP-CH-I_C/QueF"/>
</dbReference>
<dbReference type="KEGG" id="lpil:LIP_3530"/>
<dbReference type="PANTHER" id="PTHR42844:SF1">
    <property type="entry name" value="DIHYDRONEOPTERIN ALDOLASE 1-RELATED"/>
    <property type="match status" value="1"/>
</dbReference>
<proteinExistence type="inferred from homology"/>
<comment type="similarity">
    <text evidence="3 6">Belongs to the DHNA family.</text>
</comment>
<protein>
    <recommendedName>
        <fullName evidence="6">7,8-dihydroneopterin aldolase</fullName>
        <ecNumber evidence="6">4.1.2.25</ecNumber>
    </recommendedName>
</protein>